<comment type="caution">
    <text evidence="1">The sequence shown here is derived from an EMBL/GenBank/DDBJ whole genome shotgun (WGS) entry which is preliminary data.</text>
</comment>
<accession>A0A834W3J0</accession>
<dbReference type="EMBL" id="JAAIUW010000011">
    <property type="protein sequence ID" value="KAF7808237.1"/>
    <property type="molecule type" value="Genomic_DNA"/>
</dbReference>
<reference evidence="1" key="1">
    <citation type="submission" date="2020-09" db="EMBL/GenBank/DDBJ databases">
        <title>Genome-Enabled Discovery of Anthraquinone Biosynthesis in Senna tora.</title>
        <authorList>
            <person name="Kang S.-H."/>
            <person name="Pandey R.P."/>
            <person name="Lee C.-M."/>
            <person name="Sim J.-S."/>
            <person name="Jeong J.-T."/>
            <person name="Choi B.-S."/>
            <person name="Jung M."/>
            <person name="Ginzburg D."/>
            <person name="Zhao K."/>
            <person name="Won S.Y."/>
            <person name="Oh T.-J."/>
            <person name="Yu Y."/>
            <person name="Kim N.-H."/>
            <person name="Lee O.R."/>
            <person name="Lee T.-H."/>
            <person name="Bashyal P."/>
            <person name="Kim T.-S."/>
            <person name="Lee W.-H."/>
            <person name="Kawkins C."/>
            <person name="Kim C.-K."/>
            <person name="Kim J.S."/>
            <person name="Ahn B.O."/>
            <person name="Rhee S.Y."/>
            <person name="Sohng J.K."/>
        </authorList>
    </citation>
    <scope>NUCLEOTIDE SEQUENCE</scope>
    <source>
        <tissue evidence="1">Leaf</tissue>
    </source>
</reference>
<keyword evidence="2" id="KW-1185">Reference proteome</keyword>
<dbReference type="AlphaFoldDB" id="A0A834W3J0"/>
<protein>
    <submittedName>
        <fullName evidence="1">Uncharacterized protein</fullName>
    </submittedName>
</protein>
<evidence type="ECO:0000313" key="1">
    <source>
        <dbReference type="EMBL" id="KAF7808237.1"/>
    </source>
</evidence>
<organism evidence="1 2">
    <name type="scientific">Senna tora</name>
    <dbReference type="NCBI Taxonomy" id="362788"/>
    <lineage>
        <taxon>Eukaryota</taxon>
        <taxon>Viridiplantae</taxon>
        <taxon>Streptophyta</taxon>
        <taxon>Embryophyta</taxon>
        <taxon>Tracheophyta</taxon>
        <taxon>Spermatophyta</taxon>
        <taxon>Magnoliopsida</taxon>
        <taxon>eudicotyledons</taxon>
        <taxon>Gunneridae</taxon>
        <taxon>Pentapetalae</taxon>
        <taxon>rosids</taxon>
        <taxon>fabids</taxon>
        <taxon>Fabales</taxon>
        <taxon>Fabaceae</taxon>
        <taxon>Caesalpinioideae</taxon>
        <taxon>Cassia clade</taxon>
        <taxon>Senna</taxon>
    </lineage>
</organism>
<evidence type="ECO:0000313" key="2">
    <source>
        <dbReference type="Proteomes" id="UP000634136"/>
    </source>
</evidence>
<dbReference type="Proteomes" id="UP000634136">
    <property type="component" value="Unassembled WGS sequence"/>
</dbReference>
<name>A0A834W3J0_9FABA</name>
<proteinExistence type="predicted"/>
<sequence length="81" mass="8797">MATNSNKDQRKRTCLIALSFSPSPLRKKKPVCTLLHGAGVITVFHSAVITLVSHSHGAEFALSLEQKQALVKKPVFALSLE</sequence>
<gene>
    <name evidence="1" type="ORF">G2W53_034980</name>
</gene>